<evidence type="ECO:0000313" key="2">
    <source>
        <dbReference type="EMBL" id="WFE91608.1"/>
    </source>
</evidence>
<dbReference type="RefSeq" id="WP_265684140.1">
    <property type="nucleotide sequence ID" value="NZ_CP120863.1"/>
</dbReference>
<dbReference type="InterPro" id="IPR057700">
    <property type="entry name" value="DUF7940"/>
</dbReference>
<protein>
    <recommendedName>
        <fullName evidence="4">Holin</fullName>
    </recommendedName>
</protein>
<keyword evidence="1" id="KW-0472">Membrane</keyword>
<organism evidence="2 3">
    <name type="scientific">Roseibium porphyridii</name>
    <dbReference type="NCBI Taxonomy" id="2866279"/>
    <lineage>
        <taxon>Bacteria</taxon>
        <taxon>Pseudomonadati</taxon>
        <taxon>Pseudomonadota</taxon>
        <taxon>Alphaproteobacteria</taxon>
        <taxon>Hyphomicrobiales</taxon>
        <taxon>Stappiaceae</taxon>
        <taxon>Roseibium</taxon>
    </lineage>
</organism>
<keyword evidence="3" id="KW-1185">Reference proteome</keyword>
<evidence type="ECO:0000256" key="1">
    <source>
        <dbReference type="SAM" id="Phobius"/>
    </source>
</evidence>
<feature type="transmembrane region" description="Helical" evidence="1">
    <location>
        <begin position="45"/>
        <end position="63"/>
    </location>
</feature>
<reference evidence="2 3" key="1">
    <citation type="submission" date="2023-03" db="EMBL/GenBank/DDBJ databases">
        <title>Roseibium porphyridii sp. nov. and Roseibium rhodosorbium sp. nov. isolated from marine algae, Porphyridium cruentum and Rhodosorus marinus, respectively.</title>
        <authorList>
            <person name="Lee M.W."/>
            <person name="Choi B.J."/>
            <person name="Lee J.K."/>
            <person name="Choi D.G."/>
            <person name="Baek J.H."/>
            <person name="Bayburt H."/>
            <person name="Kim J.M."/>
            <person name="Han D.M."/>
            <person name="Kim K.H."/>
            <person name="Jeon C.O."/>
        </authorList>
    </citation>
    <scope>NUCLEOTIDE SEQUENCE [LARGE SCALE GENOMIC DNA]</scope>
    <source>
        <strain evidence="2 3">KMA01</strain>
    </source>
</reference>
<gene>
    <name evidence="2" type="ORF">K1718_09680</name>
</gene>
<dbReference type="Pfam" id="PF25612">
    <property type="entry name" value="DUF7940"/>
    <property type="match status" value="1"/>
</dbReference>
<dbReference type="Proteomes" id="UP001209803">
    <property type="component" value="Chromosome"/>
</dbReference>
<keyword evidence="1" id="KW-0812">Transmembrane</keyword>
<keyword evidence="1" id="KW-1133">Transmembrane helix</keyword>
<evidence type="ECO:0000313" key="3">
    <source>
        <dbReference type="Proteomes" id="UP001209803"/>
    </source>
</evidence>
<evidence type="ECO:0008006" key="4">
    <source>
        <dbReference type="Google" id="ProtNLM"/>
    </source>
</evidence>
<dbReference type="EMBL" id="CP120863">
    <property type="protein sequence ID" value="WFE91608.1"/>
    <property type="molecule type" value="Genomic_DNA"/>
</dbReference>
<name>A0ABY8FGB2_9HYPH</name>
<sequence>MKLIIGWRRVLARAWSVRLMLLAALLSGAEVALPFLGDIIEPGRLALLSALATAGAFVARILVQKDMKDGT</sequence>
<accession>A0ABY8FGB2</accession>
<proteinExistence type="predicted"/>